<feature type="domain" description="Glycosyltransferase 2-like" evidence="5">
    <location>
        <begin position="37"/>
        <end position="116"/>
    </location>
</feature>
<dbReference type="InterPro" id="IPR029044">
    <property type="entry name" value="Nucleotide-diphossugar_trans"/>
</dbReference>
<reference evidence="6" key="1">
    <citation type="submission" date="2012-02" db="EMBL/GenBank/DDBJ databases">
        <title>The complete genome of Frateuria aurantia DSM 6220.</title>
        <authorList>
            <consortium name="US DOE Joint Genome Institute (JGI-PGF)"/>
            <person name="Lucas S."/>
            <person name="Copeland A."/>
            <person name="Lapidus A."/>
            <person name="Glavina del Rio T."/>
            <person name="Dalin E."/>
            <person name="Tice H."/>
            <person name="Bruce D."/>
            <person name="Goodwin L."/>
            <person name="Pitluck S."/>
            <person name="Peters L."/>
            <person name="Ovchinnikova G."/>
            <person name="Teshima H."/>
            <person name="Kyrpides N."/>
            <person name="Mavromatis K."/>
            <person name="Ivanova N."/>
            <person name="Brettin T."/>
            <person name="Detter J.C."/>
            <person name="Han C."/>
            <person name="Larimer F."/>
            <person name="Land M."/>
            <person name="Hauser L."/>
            <person name="Markowitz V."/>
            <person name="Cheng J.-F."/>
            <person name="Hugenholtz P."/>
            <person name="Woyke T."/>
            <person name="Wu D."/>
            <person name="Brambilla E."/>
            <person name="Klenk H.-P."/>
            <person name="Eisen J.A."/>
        </authorList>
    </citation>
    <scope>NUCLEOTIDE SEQUENCE</scope>
    <source>
        <strain evidence="6">DSM 6220</strain>
    </source>
</reference>
<feature type="transmembrane region" description="Helical" evidence="4">
    <location>
        <begin position="262"/>
        <end position="282"/>
    </location>
</feature>
<dbReference type="HOGENOM" id="CLU_023845_9_1_6"/>
<dbReference type="STRING" id="767434.Fraau_1577"/>
<dbReference type="Proteomes" id="UP000005234">
    <property type="component" value="Chromosome"/>
</dbReference>
<evidence type="ECO:0000313" key="7">
    <source>
        <dbReference type="Proteomes" id="UP000005234"/>
    </source>
</evidence>
<keyword evidence="2" id="KW-0328">Glycosyltransferase</keyword>
<keyword evidence="3 6" id="KW-0808">Transferase</keyword>
<dbReference type="Gene3D" id="3.90.550.10">
    <property type="entry name" value="Spore Coat Polysaccharide Biosynthesis Protein SpsA, Chain A"/>
    <property type="match status" value="1"/>
</dbReference>
<dbReference type="SUPFAM" id="SSF53448">
    <property type="entry name" value="Nucleotide-diphospho-sugar transferases"/>
    <property type="match status" value="1"/>
</dbReference>
<dbReference type="Pfam" id="PF00535">
    <property type="entry name" value="Glycos_transf_2"/>
    <property type="match status" value="1"/>
</dbReference>
<evidence type="ECO:0000256" key="1">
    <source>
        <dbReference type="ARBA" id="ARBA00006739"/>
    </source>
</evidence>
<dbReference type="InterPro" id="IPR001173">
    <property type="entry name" value="Glyco_trans_2-like"/>
</dbReference>
<dbReference type="PANTHER" id="PTHR43179">
    <property type="entry name" value="RHAMNOSYLTRANSFERASE WBBL"/>
    <property type="match status" value="1"/>
</dbReference>
<dbReference type="AlphaFoldDB" id="H8L6K4"/>
<evidence type="ECO:0000256" key="2">
    <source>
        <dbReference type="ARBA" id="ARBA00022676"/>
    </source>
</evidence>
<dbReference type="GO" id="GO:0016757">
    <property type="term" value="F:glycosyltransferase activity"/>
    <property type="evidence" value="ECO:0007669"/>
    <property type="project" value="UniProtKB-KW"/>
</dbReference>
<dbReference type="RefSeq" id="WP_014403001.1">
    <property type="nucleotide sequence ID" value="NC_017033.1"/>
</dbReference>
<comment type="similarity">
    <text evidence="1">Belongs to the glycosyltransferase 2 family.</text>
</comment>
<evidence type="ECO:0000259" key="5">
    <source>
        <dbReference type="Pfam" id="PF00535"/>
    </source>
</evidence>
<evidence type="ECO:0000313" key="6">
    <source>
        <dbReference type="EMBL" id="AFC85996.1"/>
    </source>
</evidence>
<proteinExistence type="inferred from homology"/>
<gene>
    <name evidence="6" type="ordered locus">Fraau_1577</name>
</gene>
<organism evidence="6 7">
    <name type="scientific">Frateuria aurantia (strain ATCC 33424 / DSM 6220 / KCTC 2777 / LMG 1558 / NBRC 3245 / NCIMB 13370)</name>
    <name type="common">Acetobacter aurantius</name>
    <dbReference type="NCBI Taxonomy" id="767434"/>
    <lineage>
        <taxon>Bacteria</taxon>
        <taxon>Pseudomonadati</taxon>
        <taxon>Pseudomonadota</taxon>
        <taxon>Gammaproteobacteria</taxon>
        <taxon>Lysobacterales</taxon>
        <taxon>Rhodanobacteraceae</taxon>
        <taxon>Frateuria</taxon>
    </lineage>
</organism>
<dbReference type="EMBL" id="CP003350">
    <property type="protein sequence ID" value="AFC85996.1"/>
    <property type="molecule type" value="Genomic_DNA"/>
</dbReference>
<accession>H8L6K4</accession>
<protein>
    <submittedName>
        <fullName evidence="6">Putative glycosyltransferase</fullName>
    </submittedName>
</protein>
<keyword evidence="4" id="KW-1133">Transmembrane helix</keyword>
<keyword evidence="4" id="KW-0472">Membrane</keyword>
<evidence type="ECO:0000256" key="4">
    <source>
        <dbReference type="SAM" id="Phobius"/>
    </source>
</evidence>
<dbReference type="PANTHER" id="PTHR43179:SF12">
    <property type="entry name" value="GALACTOFURANOSYLTRANSFERASE GLFT2"/>
    <property type="match status" value="1"/>
</dbReference>
<keyword evidence="4" id="KW-0812">Transmembrane</keyword>
<dbReference type="KEGG" id="fau:Fraau_1577"/>
<name>H8L6K4_FRAAD</name>
<dbReference type="eggNOG" id="COG1216">
    <property type="taxonomic scope" value="Bacteria"/>
</dbReference>
<sequence length="308" mass="34081">MTEADNARVIAVTVTFHPDPVQLERQVLALSGVARHWLVDNASTAAEREGLRQLAERHPHLQLLWLDHNMGLAEAINRAVAAMGSQADATCLLLLDQDTDWSVTALPLLLAALDEVTAASGVPCMVGPALRDPGSGMNHGFHAIDGLRWIRRQPSIDRRVAVPVASLNGSGSLLPLSLFRQVGGLESGLFIDHVDTEFSFRLSAAGAGLWGVPWVQVDHAMGERGRRIWLLGWRLFPDRSPARHAYLYRNTVRLLRRSYVPAVWKFWAVLKLALTALLCLLYDPRRRAQWRAMGQGIREGLGHDPDAK</sequence>
<keyword evidence="7" id="KW-1185">Reference proteome</keyword>
<evidence type="ECO:0000256" key="3">
    <source>
        <dbReference type="ARBA" id="ARBA00022679"/>
    </source>
</evidence>